<dbReference type="OrthoDB" id="7805166at2"/>
<evidence type="ECO:0000313" key="1">
    <source>
        <dbReference type="EMBL" id="QCO55236.1"/>
    </source>
</evidence>
<dbReference type="AlphaFoldDB" id="A0A4P8EEH9"/>
<proteinExistence type="predicted"/>
<evidence type="ECO:0000313" key="2">
    <source>
        <dbReference type="Proteomes" id="UP000298631"/>
    </source>
</evidence>
<dbReference type="KEGG" id="pseb:EOK75_05280"/>
<organism evidence="1 2">
    <name type="scientific">Pseudorhodobacter turbinis</name>
    <dbReference type="NCBI Taxonomy" id="2500533"/>
    <lineage>
        <taxon>Bacteria</taxon>
        <taxon>Pseudomonadati</taxon>
        <taxon>Pseudomonadota</taxon>
        <taxon>Alphaproteobacteria</taxon>
        <taxon>Rhodobacterales</taxon>
        <taxon>Paracoccaceae</taxon>
        <taxon>Pseudorhodobacter</taxon>
    </lineage>
</organism>
<dbReference type="Proteomes" id="UP000298631">
    <property type="component" value="Chromosome"/>
</dbReference>
<sequence>MIIALLFNWRAYPENDNYWEKIREVVFKTGIIQKSGRHMKLAVGDILVGLTRGQDPEVIYRNAFAKSDFSLVDDYRLCDGFPTVFGMVFENMPRMLAVELDAALLPHDCYLGALSVHLEFPPHRVLYRSRLSPQYRIHGTRLRRFFSMGNEECYDPEEISEMQLLGFSDVALEDTGMARTVLDDFDTLRHFERIAAFRELLSSAVDLNEDEIYQLTMLLEDLSPKLFNALGAAAERLKVAENEEDLAQVALSGRRYMEQLADALFPAVECKRRGRALTAAAYKNRLWAFVEDHDTNGPARLQEIGAEIDRVVGELNGGLHSNRSKKRVAAAICDAAILTARLFSLAPEMVRNGYLAYMEGWRGFVEELAVQNDRVGH</sequence>
<name>A0A4P8EEH9_9RHOB</name>
<accession>A0A4P8EEH9</accession>
<dbReference type="EMBL" id="CP039964">
    <property type="protein sequence ID" value="QCO55236.1"/>
    <property type="molecule type" value="Genomic_DNA"/>
</dbReference>
<keyword evidence="2" id="KW-1185">Reference proteome</keyword>
<reference evidence="1 2" key="1">
    <citation type="submission" date="2019-05" db="EMBL/GenBank/DDBJ databases">
        <title>Pseudorhodobacter turbinis sp. nov., isolated from the gut of the Korean turban shell.</title>
        <authorList>
            <person name="Jeong Y.-S."/>
            <person name="Kang W.-R."/>
            <person name="Bae J.-W."/>
        </authorList>
    </citation>
    <scope>NUCLEOTIDE SEQUENCE [LARGE SCALE GENOMIC DNA]</scope>
    <source>
        <strain evidence="1 2">S12M18</strain>
    </source>
</reference>
<dbReference type="RefSeq" id="WP_137192926.1">
    <property type="nucleotide sequence ID" value="NZ_CP039964.1"/>
</dbReference>
<protein>
    <submittedName>
        <fullName evidence="1">Uncharacterized protein</fullName>
    </submittedName>
</protein>
<gene>
    <name evidence="1" type="ORF">EOK75_05280</name>
</gene>